<proteinExistence type="predicted"/>
<protein>
    <submittedName>
        <fullName evidence="1">Uncharacterized protein</fullName>
    </submittedName>
</protein>
<dbReference type="EMBL" id="QUNO01000014">
    <property type="protein sequence ID" value="REH38128.1"/>
    <property type="molecule type" value="Genomic_DNA"/>
</dbReference>
<keyword evidence="2" id="KW-1185">Reference proteome</keyword>
<gene>
    <name evidence="1" type="ORF">BCF44_114153</name>
</gene>
<organism evidence="1 2">
    <name type="scientific">Kutzneria buriramensis</name>
    <dbReference type="NCBI Taxonomy" id="1045776"/>
    <lineage>
        <taxon>Bacteria</taxon>
        <taxon>Bacillati</taxon>
        <taxon>Actinomycetota</taxon>
        <taxon>Actinomycetes</taxon>
        <taxon>Pseudonocardiales</taxon>
        <taxon>Pseudonocardiaceae</taxon>
        <taxon>Kutzneria</taxon>
    </lineage>
</organism>
<dbReference type="AlphaFoldDB" id="A0A3E0H4H0"/>
<evidence type="ECO:0000313" key="1">
    <source>
        <dbReference type="EMBL" id="REH38128.1"/>
    </source>
</evidence>
<name>A0A3E0H4H0_9PSEU</name>
<sequence length="216" mass="23567">MAQTYDALAAHAGLVRQFLGLAAGAPVPLPGVAEFLAATVLETTLEVYRRPGWTVLAGDVCGLPWAGTRLLPSSHGTWGRHDVCGTVAKLGKGRAECRACPPEPDSRTHHARRDEPHLLYLVRYRRWHKFGRGGDSRVRAHLRAGARAVQVLTATHAEVVASENTLKRRFRRHAVLARPTMPSTFGTGTEVLPARLPIDLGAVLPTGRDVTHRYVD</sequence>
<reference evidence="1 2" key="1">
    <citation type="submission" date="2018-08" db="EMBL/GenBank/DDBJ databases">
        <title>Genomic Encyclopedia of Archaeal and Bacterial Type Strains, Phase II (KMG-II): from individual species to whole genera.</title>
        <authorList>
            <person name="Goeker M."/>
        </authorList>
    </citation>
    <scope>NUCLEOTIDE SEQUENCE [LARGE SCALE GENOMIC DNA]</scope>
    <source>
        <strain evidence="1 2">DSM 45791</strain>
    </source>
</reference>
<comment type="caution">
    <text evidence="1">The sequence shown here is derived from an EMBL/GenBank/DDBJ whole genome shotgun (WGS) entry which is preliminary data.</text>
</comment>
<evidence type="ECO:0000313" key="2">
    <source>
        <dbReference type="Proteomes" id="UP000256269"/>
    </source>
</evidence>
<accession>A0A3E0H4H0</accession>
<dbReference type="Proteomes" id="UP000256269">
    <property type="component" value="Unassembled WGS sequence"/>
</dbReference>